<protein>
    <submittedName>
        <fullName evidence="4">Uncharacterized protein</fullName>
    </submittedName>
</protein>
<dbReference type="InterPro" id="IPR043504">
    <property type="entry name" value="Peptidase_S1_PA_chymotrypsin"/>
</dbReference>
<gene>
    <name evidence="4" type="ORF">LPJ64_002713</name>
</gene>
<dbReference type="Proteomes" id="UP001145021">
    <property type="component" value="Unassembled WGS sequence"/>
</dbReference>
<reference evidence="4" key="1">
    <citation type="submission" date="2022-07" db="EMBL/GenBank/DDBJ databases">
        <title>Phylogenomic reconstructions and comparative analyses of Kickxellomycotina fungi.</title>
        <authorList>
            <person name="Reynolds N.K."/>
            <person name="Stajich J.E."/>
            <person name="Barry K."/>
            <person name="Grigoriev I.V."/>
            <person name="Crous P."/>
            <person name="Smith M.E."/>
        </authorList>
    </citation>
    <scope>NUCLEOTIDE SEQUENCE</scope>
    <source>
        <strain evidence="4">NBRC 105413</strain>
    </source>
</reference>
<keyword evidence="2" id="KW-0812">Transmembrane</keyword>
<keyword evidence="5" id="KW-1185">Reference proteome</keyword>
<proteinExistence type="predicted"/>
<keyword evidence="2" id="KW-0472">Membrane</keyword>
<comment type="caution">
    <text evidence="4">The sequence shown here is derived from an EMBL/GenBank/DDBJ whole genome shotgun (WGS) entry which is preliminary data.</text>
</comment>
<accession>A0A9W7XMJ2</accession>
<keyword evidence="3" id="KW-0732">Signal</keyword>
<feature type="compositionally biased region" description="Low complexity" evidence="1">
    <location>
        <begin position="369"/>
        <end position="381"/>
    </location>
</feature>
<feature type="region of interest" description="Disordered" evidence="1">
    <location>
        <begin position="347"/>
        <end position="382"/>
    </location>
</feature>
<evidence type="ECO:0000313" key="5">
    <source>
        <dbReference type="Proteomes" id="UP001145021"/>
    </source>
</evidence>
<dbReference type="SUPFAM" id="SSF50494">
    <property type="entry name" value="Trypsin-like serine proteases"/>
    <property type="match status" value="1"/>
</dbReference>
<dbReference type="EMBL" id="JANBOH010000091">
    <property type="protein sequence ID" value="KAJ1645736.1"/>
    <property type="molecule type" value="Genomic_DNA"/>
</dbReference>
<name>A0A9W7XMJ2_9FUNG</name>
<dbReference type="InterPro" id="IPR009003">
    <property type="entry name" value="Peptidase_S1_PA"/>
</dbReference>
<sequence length="526" mass="57146">MITRFLFLLLVTLVLIASLKHGLVYGHAEISRRAVSAASISGFRGASLAKDGQLTSCEVALIDEKAGYVAASCLNYNSNGSINTNTVYEVYFDNGAGANPGRTTIRNDSIYKHPSFNPKTFANNIAVVVFDPVDDSAWQNPIAALRKEWRDTAFVLREVDNQSDITWKTPAIYSQNAPDSGCSSASQLYKNNPDYLLCIKAHTTSSHDTQCSLPYTSAYGVGASGMGIAALFSYSASSDDRLCNSSADQYNYYTVLSYYDLFAKTVLGRDVNEYVEDTNGLDSLDRTASFQMKSASLDNKSHVFGGDMYSPLNLFESVIVVSQGPQSSITSTSFVSVTSTLFMSNSNSASDGEGESVNESGIDNDSESDNQGNSSSSNNSSYKGFPKTTVIAMACGISGGAIVIAVALYFIITTRRNRKQRQQWSNNTERRQKDIRELYDELGGASVEKDNLPTYDELRHSYLLRNSVPVPAASNVRDIRSHSILFSDVRLPADISDDHVFATPASAASSNHSFTDIIPPPLPAKN</sequence>
<evidence type="ECO:0000313" key="4">
    <source>
        <dbReference type="EMBL" id="KAJ1645736.1"/>
    </source>
</evidence>
<evidence type="ECO:0000256" key="2">
    <source>
        <dbReference type="SAM" id="Phobius"/>
    </source>
</evidence>
<feature type="transmembrane region" description="Helical" evidence="2">
    <location>
        <begin position="390"/>
        <end position="412"/>
    </location>
</feature>
<evidence type="ECO:0000256" key="1">
    <source>
        <dbReference type="SAM" id="MobiDB-lite"/>
    </source>
</evidence>
<organism evidence="4 5">
    <name type="scientific">Coemansia asiatica</name>
    <dbReference type="NCBI Taxonomy" id="1052880"/>
    <lineage>
        <taxon>Eukaryota</taxon>
        <taxon>Fungi</taxon>
        <taxon>Fungi incertae sedis</taxon>
        <taxon>Zoopagomycota</taxon>
        <taxon>Kickxellomycotina</taxon>
        <taxon>Kickxellomycetes</taxon>
        <taxon>Kickxellales</taxon>
        <taxon>Kickxellaceae</taxon>
        <taxon>Coemansia</taxon>
    </lineage>
</organism>
<dbReference type="Gene3D" id="2.40.10.10">
    <property type="entry name" value="Trypsin-like serine proteases"/>
    <property type="match status" value="1"/>
</dbReference>
<evidence type="ECO:0000256" key="3">
    <source>
        <dbReference type="SAM" id="SignalP"/>
    </source>
</evidence>
<feature type="chain" id="PRO_5040825431" evidence="3">
    <location>
        <begin position="23"/>
        <end position="526"/>
    </location>
</feature>
<keyword evidence="2" id="KW-1133">Transmembrane helix</keyword>
<dbReference type="AlphaFoldDB" id="A0A9W7XMJ2"/>
<feature type="signal peptide" evidence="3">
    <location>
        <begin position="1"/>
        <end position="22"/>
    </location>
</feature>
<feature type="compositionally biased region" description="Acidic residues" evidence="1">
    <location>
        <begin position="352"/>
        <end position="368"/>
    </location>
</feature>